<reference evidence="7 8" key="1">
    <citation type="submission" date="2019-07" db="EMBL/GenBank/DDBJ databases">
        <authorList>
            <person name="Kim J."/>
        </authorList>
    </citation>
    <scope>NUCLEOTIDE SEQUENCE [LARGE SCALE GENOMIC DNA]</scope>
    <source>
        <strain evidence="7 8">N4</strain>
    </source>
</reference>
<feature type="transmembrane region" description="Helical" evidence="6">
    <location>
        <begin position="7"/>
        <end position="29"/>
    </location>
</feature>
<dbReference type="AlphaFoldDB" id="A0A559IPC6"/>
<feature type="transmembrane region" description="Helical" evidence="6">
    <location>
        <begin position="97"/>
        <end position="120"/>
    </location>
</feature>
<accession>A0A559IPC6</accession>
<keyword evidence="3 6" id="KW-0812">Transmembrane</keyword>
<evidence type="ECO:0000313" key="7">
    <source>
        <dbReference type="EMBL" id="TVX89504.1"/>
    </source>
</evidence>
<name>A0A559IPC6_9BACL</name>
<proteinExistence type="predicted"/>
<keyword evidence="2" id="KW-1003">Cell membrane</keyword>
<comment type="caution">
    <text evidence="7">The sequence shown here is derived from an EMBL/GenBank/DDBJ whole genome shotgun (WGS) entry which is preliminary data.</text>
</comment>
<dbReference type="InterPro" id="IPR005598">
    <property type="entry name" value="ATP_synth_I"/>
</dbReference>
<keyword evidence="4 6" id="KW-1133">Transmembrane helix</keyword>
<protein>
    <submittedName>
        <fullName evidence="7">ATP synthase subunit I</fullName>
    </submittedName>
</protein>
<dbReference type="Pfam" id="PF03899">
    <property type="entry name" value="ATP-synt_I"/>
    <property type="match status" value="1"/>
</dbReference>
<dbReference type="EMBL" id="VNJK01000002">
    <property type="protein sequence ID" value="TVX89504.1"/>
    <property type="molecule type" value="Genomic_DNA"/>
</dbReference>
<comment type="subcellular location">
    <subcellularLocation>
        <location evidence="1">Cell membrane</location>
        <topology evidence="1">Multi-pass membrane protein</topology>
    </subcellularLocation>
</comment>
<evidence type="ECO:0000313" key="8">
    <source>
        <dbReference type="Proteomes" id="UP000318102"/>
    </source>
</evidence>
<evidence type="ECO:0000256" key="6">
    <source>
        <dbReference type="SAM" id="Phobius"/>
    </source>
</evidence>
<evidence type="ECO:0000256" key="1">
    <source>
        <dbReference type="ARBA" id="ARBA00004651"/>
    </source>
</evidence>
<feature type="transmembrane region" description="Helical" evidence="6">
    <location>
        <begin position="35"/>
        <end position="54"/>
    </location>
</feature>
<evidence type="ECO:0000256" key="3">
    <source>
        <dbReference type="ARBA" id="ARBA00022692"/>
    </source>
</evidence>
<sequence>MSELSSIVNAATRTVFLLMSAALFAWAFLPEHRPLVAGLALGLVAGLLTVRNLAMKVMRLSEMAANQEKGRVNFGLLTRMCISLLVVMIAVKFEQISLMSTIIGLFLSQLIILVVAISVASKNK</sequence>
<organism evidence="7 8">
    <name type="scientific">Paenibacillus agilis</name>
    <dbReference type="NCBI Taxonomy" id="3020863"/>
    <lineage>
        <taxon>Bacteria</taxon>
        <taxon>Bacillati</taxon>
        <taxon>Bacillota</taxon>
        <taxon>Bacilli</taxon>
        <taxon>Bacillales</taxon>
        <taxon>Paenibacillaceae</taxon>
        <taxon>Paenibacillus</taxon>
    </lineage>
</organism>
<evidence type="ECO:0000256" key="5">
    <source>
        <dbReference type="ARBA" id="ARBA00023136"/>
    </source>
</evidence>
<dbReference type="RefSeq" id="WP_144992064.1">
    <property type="nucleotide sequence ID" value="NZ_VNJK01000002.1"/>
</dbReference>
<keyword evidence="5 6" id="KW-0472">Membrane</keyword>
<gene>
    <name evidence="7" type="ORF">FPZ44_17140</name>
</gene>
<dbReference type="OrthoDB" id="2678639at2"/>
<evidence type="ECO:0000256" key="2">
    <source>
        <dbReference type="ARBA" id="ARBA00022475"/>
    </source>
</evidence>
<keyword evidence="8" id="KW-1185">Reference proteome</keyword>
<evidence type="ECO:0000256" key="4">
    <source>
        <dbReference type="ARBA" id="ARBA00022989"/>
    </source>
</evidence>
<dbReference type="GO" id="GO:0005886">
    <property type="term" value="C:plasma membrane"/>
    <property type="evidence" value="ECO:0007669"/>
    <property type="project" value="UniProtKB-SubCell"/>
</dbReference>
<dbReference type="Proteomes" id="UP000318102">
    <property type="component" value="Unassembled WGS sequence"/>
</dbReference>
<feature type="transmembrane region" description="Helical" evidence="6">
    <location>
        <begin position="74"/>
        <end position="91"/>
    </location>
</feature>